<evidence type="ECO:0000259" key="1">
    <source>
        <dbReference type="PROSITE" id="PS51704"/>
    </source>
</evidence>
<protein>
    <submittedName>
        <fullName evidence="2">Glycerophosphodiester phosphodiesterase</fullName>
    </submittedName>
</protein>
<evidence type="ECO:0000313" key="2">
    <source>
        <dbReference type="EMBL" id="MBB0244348.1"/>
    </source>
</evidence>
<dbReference type="GO" id="GO:0008081">
    <property type="term" value="F:phosphoric diester hydrolase activity"/>
    <property type="evidence" value="ECO:0007669"/>
    <property type="project" value="InterPro"/>
</dbReference>
<organism evidence="2 3">
    <name type="scientific">Streptomyces alkaliphilus</name>
    <dbReference type="NCBI Taxonomy" id="1472722"/>
    <lineage>
        <taxon>Bacteria</taxon>
        <taxon>Bacillati</taxon>
        <taxon>Actinomycetota</taxon>
        <taxon>Actinomycetes</taxon>
        <taxon>Kitasatosporales</taxon>
        <taxon>Streptomycetaceae</taxon>
        <taxon>Streptomyces</taxon>
    </lineage>
</organism>
<dbReference type="Gene3D" id="3.20.20.190">
    <property type="entry name" value="Phosphatidylinositol (PI) phosphodiesterase"/>
    <property type="match status" value="1"/>
</dbReference>
<comment type="caution">
    <text evidence="2">The sequence shown here is derived from an EMBL/GenBank/DDBJ whole genome shotgun (WGS) entry which is preliminary data.</text>
</comment>
<dbReference type="PROSITE" id="PS50007">
    <property type="entry name" value="PIPLC_X_DOMAIN"/>
    <property type="match status" value="1"/>
</dbReference>
<dbReference type="EMBL" id="VKHT01000221">
    <property type="protein sequence ID" value="MBB0244348.1"/>
    <property type="molecule type" value="Genomic_DNA"/>
</dbReference>
<dbReference type="PROSITE" id="PS51704">
    <property type="entry name" value="GP_PDE"/>
    <property type="match status" value="1"/>
</dbReference>
<dbReference type="SUPFAM" id="SSF51695">
    <property type="entry name" value="PLC-like phosphodiesterases"/>
    <property type="match status" value="1"/>
</dbReference>
<dbReference type="Pfam" id="PF03009">
    <property type="entry name" value="GDPD"/>
    <property type="match status" value="1"/>
</dbReference>
<dbReference type="InterPro" id="IPR030395">
    <property type="entry name" value="GP_PDE_dom"/>
</dbReference>
<evidence type="ECO:0000313" key="3">
    <source>
        <dbReference type="Proteomes" id="UP000538929"/>
    </source>
</evidence>
<name>A0A7W3Y1C4_9ACTN</name>
<gene>
    <name evidence="2" type="ORF">FNQ90_09575</name>
</gene>
<proteinExistence type="predicted"/>
<dbReference type="AlphaFoldDB" id="A0A7W3Y1C4"/>
<dbReference type="PANTHER" id="PTHR46211:SF1">
    <property type="entry name" value="GLYCEROPHOSPHODIESTER PHOSPHODIESTERASE, CYTOPLASMIC"/>
    <property type="match status" value="1"/>
</dbReference>
<dbReference type="GO" id="GO:0006629">
    <property type="term" value="P:lipid metabolic process"/>
    <property type="evidence" value="ECO:0007669"/>
    <property type="project" value="InterPro"/>
</dbReference>
<accession>A0A7W3Y1C4</accession>
<dbReference type="Proteomes" id="UP000538929">
    <property type="component" value="Unassembled WGS sequence"/>
</dbReference>
<feature type="domain" description="GP-PDE" evidence="1">
    <location>
        <begin position="3"/>
        <end position="224"/>
    </location>
</feature>
<reference evidence="3" key="1">
    <citation type="submission" date="2019-10" db="EMBL/GenBank/DDBJ databases">
        <title>Streptomyces sp. nov., a novel actinobacterium isolated from alkaline environment.</title>
        <authorList>
            <person name="Golinska P."/>
        </authorList>
    </citation>
    <scope>NUCLEOTIDE SEQUENCE [LARGE SCALE GENOMIC DNA]</scope>
    <source>
        <strain evidence="3">DSM 42118</strain>
    </source>
</reference>
<keyword evidence="3" id="KW-1185">Reference proteome</keyword>
<dbReference type="InterPro" id="IPR017946">
    <property type="entry name" value="PLC-like_Pdiesterase_TIM-brl"/>
</dbReference>
<dbReference type="PANTHER" id="PTHR46211">
    <property type="entry name" value="GLYCEROPHOSPHORYL DIESTER PHOSPHODIESTERASE"/>
    <property type="match status" value="1"/>
</dbReference>
<dbReference type="RefSeq" id="WP_182605981.1">
    <property type="nucleotide sequence ID" value="NZ_VKHT01000221.1"/>
</dbReference>
<sequence length="243" mass="25827">MPMLTIGHRGLMGVEPENTLRSFRRARTEGVSVIELDLHLSRDGHPVVMHDATVDRTTDGTGRVADLDLTELRALDAGAGERIPLFTEVAEEVDLPIQAEIKDPAAARVLAGIITERSLHDRVRVISFHDEALRTIRALLPDIAIAAVAGRSTPRAPERAVGVGADMVSCELPELTAEVVERCRRTGIAVIAWTVNTPADLARAVELGLDGVVTDEPSIVSAARALPSGGRTSAPVTAPAAPR</sequence>